<dbReference type="Proteomes" id="UP000028488">
    <property type="component" value="Chromosome"/>
</dbReference>
<dbReference type="eggNOG" id="ENOG5031YC5">
    <property type="taxonomic scope" value="Bacteria"/>
</dbReference>
<dbReference type="AlphaFoldDB" id="A0A076ERS0"/>
<proteinExistence type="predicted"/>
<sequence length="354" mass="37940">MEQRGSGDGWILAEILGDAPTVIAEGIKQRQCRPLGNVYRGRMLTLVAGAIDTVRSSGQPVQVTLGETVGDIDLVVAKPVLGPGGDVLAVQIFTGRADSPVPQPHRAAGWEWNLSVSAGPRRTRWTREFRNLYGVADTRPDHDHFGLADLYRRVPRISDIAVLMERVDNARDGEFLSGELIARHDDGTLRLVRFVRRAVETPEGVVLRGVDHDITHKTDVGELAIRVMDSDIASTVHAVAGVHAALVDSQHGYAIKWITAPLTGLSTAAEGGQIGLLHGEDLAAVRQRIPARLPAVARVALSDGSWSRHTVRTFPVPGYGSTPVVMMTFSGACPEQHAQHVGGGGCAVPDCQLA</sequence>
<dbReference type="EMBL" id="CP008947">
    <property type="protein sequence ID" value="AII08740.1"/>
    <property type="molecule type" value="Genomic_DNA"/>
</dbReference>
<protein>
    <recommendedName>
        <fullName evidence="1">Rv3651-like N-terminal domain-containing protein</fullName>
    </recommendedName>
</protein>
<accession>A0A076ERS0</accession>
<dbReference type="InterPro" id="IPR041458">
    <property type="entry name" value="Rv3651-like_N"/>
</dbReference>
<evidence type="ECO:0000313" key="2">
    <source>
        <dbReference type="EMBL" id="AII08740.1"/>
    </source>
</evidence>
<evidence type="ECO:0000313" key="3">
    <source>
        <dbReference type="Proteomes" id="UP000028488"/>
    </source>
</evidence>
<dbReference type="RefSeq" id="WP_128642350.1">
    <property type="nucleotide sequence ID" value="NZ_CP008947.1"/>
</dbReference>
<dbReference type="Pfam" id="PF18007">
    <property type="entry name" value="Rv3651-like_N"/>
    <property type="match status" value="1"/>
</dbReference>
<evidence type="ECO:0000259" key="1">
    <source>
        <dbReference type="Pfam" id="PF18007"/>
    </source>
</evidence>
<feature type="domain" description="Rv3651-like N-terminal" evidence="1">
    <location>
        <begin position="10"/>
        <end position="103"/>
    </location>
</feature>
<name>A0A076ERS0_RHOOP</name>
<reference evidence="2 3" key="1">
    <citation type="submission" date="2014-07" db="EMBL/GenBank/DDBJ databases">
        <title>Genome Sequence of Rhodococcus opacus Strain R7, a Biodegrader of Mono- and Polycyclic Aromatic Hydrocarbons.</title>
        <authorList>
            <person name="Di Gennaro P."/>
            <person name="Zampolli J."/>
            <person name="Presti I."/>
            <person name="Cappelletti M."/>
            <person name="D'Ursi P."/>
            <person name="Orro A."/>
            <person name="Mezzelani A."/>
            <person name="Milanesi L."/>
        </authorList>
    </citation>
    <scope>NUCLEOTIDE SEQUENCE [LARGE SCALE GENOMIC DNA]</scope>
    <source>
        <strain evidence="2 3">R7</strain>
    </source>
</reference>
<organism evidence="2 3">
    <name type="scientific">Rhodococcus opacus</name>
    <name type="common">Nocardia opaca</name>
    <dbReference type="NCBI Taxonomy" id="37919"/>
    <lineage>
        <taxon>Bacteria</taxon>
        <taxon>Bacillati</taxon>
        <taxon>Actinomycetota</taxon>
        <taxon>Actinomycetes</taxon>
        <taxon>Mycobacteriales</taxon>
        <taxon>Nocardiaceae</taxon>
        <taxon>Rhodococcus</taxon>
    </lineage>
</organism>
<gene>
    <name evidence="2" type="ORF">EP51_30600</name>
</gene>